<evidence type="ECO:0000313" key="2">
    <source>
        <dbReference type="EMBL" id="TKC42737.1"/>
    </source>
</evidence>
<dbReference type="PANTHER" id="PTHR22234:SF2">
    <property type="entry name" value="SPERMATOGENESIS ASSOCIATED 3"/>
    <property type="match status" value="1"/>
</dbReference>
<name>A0A4U1F1K3_MONMO</name>
<dbReference type="AlphaFoldDB" id="A0A4U1F1K3"/>
<feature type="region of interest" description="Disordered" evidence="1">
    <location>
        <begin position="1"/>
        <end position="22"/>
    </location>
</feature>
<feature type="region of interest" description="Disordered" evidence="1">
    <location>
        <begin position="53"/>
        <end position="78"/>
    </location>
</feature>
<organism evidence="2 3">
    <name type="scientific">Monodon monoceros</name>
    <name type="common">Narwhal</name>
    <name type="synonym">Ceratodon monodon</name>
    <dbReference type="NCBI Taxonomy" id="40151"/>
    <lineage>
        <taxon>Eukaryota</taxon>
        <taxon>Metazoa</taxon>
        <taxon>Chordata</taxon>
        <taxon>Craniata</taxon>
        <taxon>Vertebrata</taxon>
        <taxon>Euteleostomi</taxon>
        <taxon>Mammalia</taxon>
        <taxon>Eutheria</taxon>
        <taxon>Laurasiatheria</taxon>
        <taxon>Artiodactyla</taxon>
        <taxon>Whippomorpha</taxon>
        <taxon>Cetacea</taxon>
        <taxon>Odontoceti</taxon>
        <taxon>Monodontidae</taxon>
        <taxon>Monodon</taxon>
    </lineage>
</organism>
<proteinExistence type="predicted"/>
<dbReference type="EMBL" id="RWIC01000530">
    <property type="protein sequence ID" value="TKC42737.1"/>
    <property type="molecule type" value="Genomic_DNA"/>
</dbReference>
<comment type="caution">
    <text evidence="2">The sequence shown here is derived from an EMBL/GenBank/DDBJ whole genome shotgun (WGS) entry which is preliminary data.</text>
</comment>
<dbReference type="Proteomes" id="UP000308365">
    <property type="component" value="Unassembled WGS sequence"/>
</dbReference>
<evidence type="ECO:0000256" key="1">
    <source>
        <dbReference type="SAM" id="MobiDB-lite"/>
    </source>
</evidence>
<dbReference type="InterPro" id="IPR026717">
    <property type="entry name" value="SPATA3"/>
</dbReference>
<evidence type="ECO:0000313" key="3">
    <source>
        <dbReference type="Proteomes" id="UP000308365"/>
    </source>
</evidence>
<accession>A0A4U1F1K3</accession>
<gene>
    <name evidence="2" type="ORF">EI555_008265</name>
</gene>
<reference evidence="3" key="1">
    <citation type="journal article" date="2019" name="IScience">
        <title>Narwhal Genome Reveals Long-Term Low Genetic Diversity despite Current Large Abundance Size.</title>
        <authorList>
            <person name="Westbury M.V."/>
            <person name="Petersen B."/>
            <person name="Garde E."/>
            <person name="Heide-Jorgensen M.P."/>
            <person name="Lorenzen E.D."/>
        </authorList>
    </citation>
    <scope>NUCLEOTIDE SEQUENCE [LARGE SCALE GENOMIC DNA]</scope>
</reference>
<dbReference type="PANTHER" id="PTHR22234">
    <property type="entry name" value="TESTIS SPERMATOCYTE APOPTOSIS-RELATED GENE 1 PROTEIN"/>
    <property type="match status" value="1"/>
</dbReference>
<protein>
    <submittedName>
        <fullName evidence="2">Uncharacterized protein</fullName>
    </submittedName>
</protein>
<sequence length="78" mass="8321">MEPGAQPSRAPGDGKAEPQQQALAQSIEGHGQVVLLRELWKQDECCVTLQNILEQGPTDQPSRPSSIRATSGHSSSSI</sequence>